<dbReference type="Gene3D" id="6.10.340.10">
    <property type="match status" value="1"/>
</dbReference>
<comment type="caution">
    <text evidence="7">The sequence shown here is derived from an EMBL/GenBank/DDBJ whole genome shotgun (WGS) entry which is preliminary data.</text>
</comment>
<evidence type="ECO:0000259" key="5">
    <source>
        <dbReference type="PROSITE" id="PS50885"/>
    </source>
</evidence>
<evidence type="ECO:0000256" key="1">
    <source>
        <dbReference type="ARBA" id="ARBA00012528"/>
    </source>
</evidence>
<feature type="region of interest" description="Disordered" evidence="3">
    <location>
        <begin position="578"/>
        <end position="604"/>
    </location>
</feature>
<evidence type="ECO:0000259" key="6">
    <source>
        <dbReference type="PROSITE" id="PS50887"/>
    </source>
</evidence>
<name>A0A318SQN9_9BURK</name>
<keyword evidence="4" id="KW-1133">Transmembrane helix</keyword>
<accession>A0A318SQN9</accession>
<keyword evidence="4" id="KW-0812">Transmembrane</keyword>
<dbReference type="PROSITE" id="PS50885">
    <property type="entry name" value="HAMP"/>
    <property type="match status" value="1"/>
</dbReference>
<dbReference type="InterPro" id="IPR029787">
    <property type="entry name" value="Nucleotide_cyclase"/>
</dbReference>
<dbReference type="InterPro" id="IPR003660">
    <property type="entry name" value="HAMP_dom"/>
</dbReference>
<dbReference type="GO" id="GO:0016020">
    <property type="term" value="C:membrane"/>
    <property type="evidence" value="ECO:0007669"/>
    <property type="project" value="InterPro"/>
</dbReference>
<dbReference type="SUPFAM" id="SSF158472">
    <property type="entry name" value="HAMP domain-like"/>
    <property type="match status" value="1"/>
</dbReference>
<dbReference type="SMART" id="SM00304">
    <property type="entry name" value="HAMP"/>
    <property type="match status" value="1"/>
</dbReference>
<feature type="domain" description="GGDEF" evidence="6">
    <location>
        <begin position="443"/>
        <end position="577"/>
    </location>
</feature>
<dbReference type="EC" id="2.7.7.65" evidence="1"/>
<gene>
    <name evidence="7" type="ORF">DFQ15_10128</name>
</gene>
<dbReference type="Proteomes" id="UP000247540">
    <property type="component" value="Unassembled WGS sequence"/>
</dbReference>
<dbReference type="GO" id="GO:0052621">
    <property type="term" value="F:diguanylate cyclase activity"/>
    <property type="evidence" value="ECO:0007669"/>
    <property type="project" value="UniProtKB-EC"/>
</dbReference>
<dbReference type="NCBIfam" id="TIGR00254">
    <property type="entry name" value="GGDEF"/>
    <property type="match status" value="1"/>
</dbReference>
<dbReference type="SMART" id="SM00267">
    <property type="entry name" value="GGDEF"/>
    <property type="match status" value="1"/>
</dbReference>
<dbReference type="PANTHER" id="PTHR45138">
    <property type="entry name" value="REGULATORY COMPONENTS OF SENSORY TRANSDUCTION SYSTEM"/>
    <property type="match status" value="1"/>
</dbReference>
<evidence type="ECO:0000256" key="2">
    <source>
        <dbReference type="ARBA" id="ARBA00034247"/>
    </source>
</evidence>
<dbReference type="InterPro" id="IPR043128">
    <property type="entry name" value="Rev_trsase/Diguanyl_cyclase"/>
</dbReference>
<dbReference type="PANTHER" id="PTHR45138:SF9">
    <property type="entry name" value="DIGUANYLATE CYCLASE DGCM-RELATED"/>
    <property type="match status" value="1"/>
</dbReference>
<dbReference type="AlphaFoldDB" id="A0A318SQN9"/>
<protein>
    <recommendedName>
        <fullName evidence="1">diguanylate cyclase</fullName>
        <ecNumber evidence="1">2.7.7.65</ecNumber>
    </recommendedName>
</protein>
<organism evidence="7 8">
    <name type="scientific">Xylophilus ampelinus</name>
    <dbReference type="NCBI Taxonomy" id="54067"/>
    <lineage>
        <taxon>Bacteria</taxon>
        <taxon>Pseudomonadati</taxon>
        <taxon>Pseudomonadota</taxon>
        <taxon>Betaproteobacteria</taxon>
        <taxon>Burkholderiales</taxon>
        <taxon>Xylophilus</taxon>
    </lineage>
</organism>
<feature type="transmembrane region" description="Helical" evidence="4">
    <location>
        <begin position="321"/>
        <end position="342"/>
    </location>
</feature>
<dbReference type="GO" id="GO:0007165">
    <property type="term" value="P:signal transduction"/>
    <property type="evidence" value="ECO:0007669"/>
    <property type="project" value="InterPro"/>
</dbReference>
<dbReference type="CDD" id="cd06225">
    <property type="entry name" value="HAMP"/>
    <property type="match status" value="1"/>
</dbReference>
<keyword evidence="4" id="KW-0472">Membrane</keyword>
<evidence type="ECO:0000313" key="8">
    <source>
        <dbReference type="Proteomes" id="UP000247540"/>
    </source>
</evidence>
<dbReference type="PROSITE" id="PS50887">
    <property type="entry name" value="GGDEF"/>
    <property type="match status" value="1"/>
</dbReference>
<sequence length="604" mass="66023">MTLARLSVVITSLIAVLVTALFTRILLDEWRRYRSLGDGLVSMQAASHALVAAEKIAFERGPMNAVLGDGDTPVPEHLAQLATARAHSDEMMDRLVDYIRLAGRDADLDTLPQLADTARALARARGEVDRLAGLPRARRDPAAVRQTQQDMFAVVPPLMAAHTTLSRNATDAYQPMSEGMTGARMCAELREYAGQLGSQFTVALTGRQPLTSAEQQSIGFLQGRLAQLQTLVQRPLMRLPPDAPARVALDTMDRHYFGSGLQLVALMQERSRRGEPYGYDAAGFARRYVPDMQPIVGLRDVLVREAFAEKREARSTARRRLVIAGGLSGLILAALAVSVWALQRRVVRPLLAAAQTLRDIADGQLDKPVPVSDRTDEVGAVQKALHRLRTVAVENRRLEREQIHLIEDLERLSLTDPLTGILNRRAFTEALRTSATRADARHLPIAVMLFDIDHFKQVNDRHGHEAGDRVLMRVAAVAQNMLRTGETVARYGGEEFIVLLVHPAPSGAMRAAERLRSGIEAACIDLQNGQTVRVTASFGVATAPNALCNLEDLLRAADTALYAAKAQGRNRVVLAPEPAASHEGPVAVRADRESPAGHPMLQNR</sequence>
<dbReference type="InterPro" id="IPR050469">
    <property type="entry name" value="Diguanylate_Cyclase"/>
</dbReference>
<dbReference type="CDD" id="cd01949">
    <property type="entry name" value="GGDEF"/>
    <property type="match status" value="1"/>
</dbReference>
<dbReference type="Pfam" id="PF00672">
    <property type="entry name" value="HAMP"/>
    <property type="match status" value="1"/>
</dbReference>
<comment type="catalytic activity">
    <reaction evidence="2">
        <text>2 GTP = 3',3'-c-di-GMP + 2 diphosphate</text>
        <dbReference type="Rhea" id="RHEA:24898"/>
        <dbReference type="ChEBI" id="CHEBI:33019"/>
        <dbReference type="ChEBI" id="CHEBI:37565"/>
        <dbReference type="ChEBI" id="CHEBI:58805"/>
        <dbReference type="EC" id="2.7.7.65"/>
    </reaction>
</comment>
<dbReference type="EMBL" id="QJTC01000001">
    <property type="protein sequence ID" value="PYE79709.1"/>
    <property type="molecule type" value="Genomic_DNA"/>
</dbReference>
<evidence type="ECO:0000256" key="4">
    <source>
        <dbReference type="SAM" id="Phobius"/>
    </source>
</evidence>
<dbReference type="Gene3D" id="3.30.70.270">
    <property type="match status" value="1"/>
</dbReference>
<feature type="transmembrane region" description="Helical" evidence="4">
    <location>
        <begin position="6"/>
        <end position="27"/>
    </location>
</feature>
<reference evidence="7 8" key="1">
    <citation type="submission" date="2018-06" db="EMBL/GenBank/DDBJ databases">
        <title>Genomic Encyclopedia of Type Strains, Phase III (KMG-III): the genomes of soil and plant-associated and newly described type strains.</title>
        <authorList>
            <person name="Whitman W."/>
        </authorList>
    </citation>
    <scope>NUCLEOTIDE SEQUENCE [LARGE SCALE GENOMIC DNA]</scope>
    <source>
        <strain evidence="7 8">CECT 7646</strain>
    </source>
</reference>
<feature type="domain" description="HAMP" evidence="5">
    <location>
        <begin position="344"/>
        <end position="397"/>
    </location>
</feature>
<dbReference type="SUPFAM" id="SSF55073">
    <property type="entry name" value="Nucleotide cyclase"/>
    <property type="match status" value="1"/>
</dbReference>
<proteinExistence type="predicted"/>
<evidence type="ECO:0000313" key="7">
    <source>
        <dbReference type="EMBL" id="PYE79709.1"/>
    </source>
</evidence>
<dbReference type="FunFam" id="3.30.70.270:FF:000001">
    <property type="entry name" value="Diguanylate cyclase domain protein"/>
    <property type="match status" value="1"/>
</dbReference>
<keyword evidence="8" id="KW-1185">Reference proteome</keyword>
<dbReference type="InterPro" id="IPR000160">
    <property type="entry name" value="GGDEF_dom"/>
</dbReference>
<dbReference type="Pfam" id="PF00990">
    <property type="entry name" value="GGDEF"/>
    <property type="match status" value="1"/>
</dbReference>
<evidence type="ECO:0000256" key="3">
    <source>
        <dbReference type="SAM" id="MobiDB-lite"/>
    </source>
</evidence>